<gene>
    <name evidence="4" type="ORF">AAG570_001898</name>
</gene>
<dbReference type="InterPro" id="IPR026697">
    <property type="entry name" value="DNAAF6"/>
</dbReference>
<comment type="caution">
    <text evidence="4">The sequence shown here is derived from an EMBL/GenBank/DDBJ whole genome shotgun (WGS) entry which is preliminary data.</text>
</comment>
<dbReference type="InterPro" id="IPR041442">
    <property type="entry name" value="PIH1D1/2/3_CS-like"/>
</dbReference>
<dbReference type="SUPFAM" id="SSF49764">
    <property type="entry name" value="HSP20-like chaperones"/>
    <property type="match status" value="1"/>
</dbReference>
<dbReference type="CDD" id="cd06463">
    <property type="entry name" value="p23_like"/>
    <property type="match status" value="1"/>
</dbReference>
<comment type="similarity">
    <text evidence="1">Belongs to the PIH1 family.</text>
</comment>
<name>A0ABD0Y9X3_9HEMI</name>
<accession>A0ABD0Y9X3</accession>
<dbReference type="PANTHER" id="PTHR21083">
    <property type="entry name" value="TWISTER"/>
    <property type="match status" value="1"/>
</dbReference>
<reference evidence="4 5" key="1">
    <citation type="submission" date="2024-07" db="EMBL/GenBank/DDBJ databases">
        <title>Chromosome-level genome assembly of the water stick insect Ranatra chinensis (Heteroptera: Nepidae).</title>
        <authorList>
            <person name="Liu X."/>
        </authorList>
    </citation>
    <scope>NUCLEOTIDE SEQUENCE [LARGE SCALE GENOMIC DNA]</scope>
    <source>
        <strain evidence="4">Cailab_2021Rc</strain>
        <tissue evidence="4">Muscle</tissue>
    </source>
</reference>
<dbReference type="PANTHER" id="PTHR21083:SF0">
    <property type="entry name" value="DYNEIN AXONEMAL ASSEMBLY FACTOR 6"/>
    <property type="match status" value="1"/>
</dbReference>
<dbReference type="EMBL" id="JBFDAA010000011">
    <property type="protein sequence ID" value="KAL1124128.1"/>
    <property type="molecule type" value="Genomic_DNA"/>
</dbReference>
<dbReference type="Proteomes" id="UP001558652">
    <property type="component" value="Unassembled WGS sequence"/>
</dbReference>
<dbReference type="Pfam" id="PF18201">
    <property type="entry name" value="PIH1_CS"/>
    <property type="match status" value="1"/>
</dbReference>
<evidence type="ECO:0000256" key="1">
    <source>
        <dbReference type="ARBA" id="ARBA00008511"/>
    </source>
</evidence>
<feature type="region of interest" description="Disordered" evidence="2">
    <location>
        <begin position="1"/>
        <end position="70"/>
    </location>
</feature>
<evidence type="ECO:0000256" key="2">
    <source>
        <dbReference type="SAM" id="MobiDB-lite"/>
    </source>
</evidence>
<organism evidence="4 5">
    <name type="scientific">Ranatra chinensis</name>
    <dbReference type="NCBI Taxonomy" id="642074"/>
    <lineage>
        <taxon>Eukaryota</taxon>
        <taxon>Metazoa</taxon>
        <taxon>Ecdysozoa</taxon>
        <taxon>Arthropoda</taxon>
        <taxon>Hexapoda</taxon>
        <taxon>Insecta</taxon>
        <taxon>Pterygota</taxon>
        <taxon>Neoptera</taxon>
        <taxon>Paraneoptera</taxon>
        <taxon>Hemiptera</taxon>
        <taxon>Heteroptera</taxon>
        <taxon>Panheteroptera</taxon>
        <taxon>Nepomorpha</taxon>
        <taxon>Nepidae</taxon>
        <taxon>Ranatrinae</taxon>
        <taxon>Ranatra</taxon>
    </lineage>
</organism>
<evidence type="ECO:0000313" key="5">
    <source>
        <dbReference type="Proteomes" id="UP001558652"/>
    </source>
</evidence>
<protein>
    <recommendedName>
        <fullName evidence="3">PIH1D1/2/3 CS-like domain-containing protein</fullName>
    </recommendedName>
</protein>
<evidence type="ECO:0000259" key="3">
    <source>
        <dbReference type="Pfam" id="PF18201"/>
    </source>
</evidence>
<feature type="domain" description="PIH1D1/2/3 CS-like" evidence="3">
    <location>
        <begin position="93"/>
        <end position="187"/>
    </location>
</feature>
<keyword evidence="5" id="KW-1185">Reference proteome</keyword>
<evidence type="ECO:0000313" key="4">
    <source>
        <dbReference type="EMBL" id="KAL1124128.1"/>
    </source>
</evidence>
<proteinExistence type="inferred from homology"/>
<dbReference type="AlphaFoldDB" id="A0ABD0Y9X3"/>
<sequence length="197" mass="22283">MDGGFDIRALAELIKGENEEESSDDDLPRTSYSSLGPGDIGKKTKLRIRGNTRDDEEKDNSLQVEEDPKSIWKLSEVPEVPFSDDASMDPRDKPEYDIKYKQYVTSQDIYLQMGNKTPTTASCEAMVISMFLKGDRQGDVDCHLGTMHLDIRSPRYRLSLPLPHPVDPDTSTAEWVTAESRLILTLTLNRELDFVNL</sequence>
<dbReference type="InterPro" id="IPR008978">
    <property type="entry name" value="HSP20-like_chaperone"/>
</dbReference>